<organism evidence="2">
    <name type="scientific">Cacopsylla melanoneura</name>
    <dbReference type="NCBI Taxonomy" id="428564"/>
    <lineage>
        <taxon>Eukaryota</taxon>
        <taxon>Metazoa</taxon>
        <taxon>Ecdysozoa</taxon>
        <taxon>Arthropoda</taxon>
        <taxon>Hexapoda</taxon>
        <taxon>Insecta</taxon>
        <taxon>Pterygota</taxon>
        <taxon>Neoptera</taxon>
        <taxon>Paraneoptera</taxon>
        <taxon>Hemiptera</taxon>
        <taxon>Sternorrhyncha</taxon>
        <taxon>Psylloidea</taxon>
        <taxon>Psyllidae</taxon>
        <taxon>Psyllinae</taxon>
        <taxon>Cacopsylla</taxon>
    </lineage>
</organism>
<dbReference type="EMBL" id="HBUF01166124">
    <property type="protein sequence ID" value="CAG6651168.1"/>
    <property type="molecule type" value="Transcribed_RNA"/>
</dbReference>
<accession>A0A8D8WAU2</accession>
<reference evidence="2" key="1">
    <citation type="submission" date="2021-05" db="EMBL/GenBank/DDBJ databases">
        <authorList>
            <person name="Alioto T."/>
            <person name="Alioto T."/>
            <person name="Gomez Garrido J."/>
        </authorList>
    </citation>
    <scope>NUCLEOTIDE SEQUENCE</scope>
</reference>
<sequence length="112" mass="13165">MHVENVAPFFVHSIPLSPPIPLLFLRLFLPLIFLLPLTPPHPLSFPFSPSFPSYPPYPSSPPLLSFSLFLFFPLLLFYLRFLSLVFLSFFDFFLSKRRKYCEQSVQCKYRVC</sequence>
<evidence type="ECO:0000313" key="2">
    <source>
        <dbReference type="EMBL" id="CAG6651169.1"/>
    </source>
</evidence>
<dbReference type="EMBL" id="HBUF01166125">
    <property type="protein sequence ID" value="CAG6651169.1"/>
    <property type="molecule type" value="Transcribed_RNA"/>
</dbReference>
<keyword evidence="1" id="KW-1133">Transmembrane helix</keyword>
<protein>
    <submittedName>
        <fullName evidence="2">Uncharacterized protein</fullName>
    </submittedName>
</protein>
<keyword evidence="1" id="KW-0812">Transmembrane</keyword>
<keyword evidence="1" id="KW-0472">Membrane</keyword>
<feature type="transmembrane region" description="Helical" evidence="1">
    <location>
        <begin position="63"/>
        <end position="90"/>
    </location>
</feature>
<name>A0A8D8WAU2_9HEMI</name>
<evidence type="ECO:0000256" key="1">
    <source>
        <dbReference type="SAM" id="Phobius"/>
    </source>
</evidence>
<proteinExistence type="predicted"/>
<feature type="transmembrane region" description="Helical" evidence="1">
    <location>
        <begin position="23"/>
        <end position="43"/>
    </location>
</feature>
<dbReference type="AlphaFoldDB" id="A0A8D8WAU2"/>